<comment type="caution">
    <text evidence="1">The sequence shown here is derived from an EMBL/GenBank/DDBJ whole genome shotgun (WGS) entry which is preliminary data.</text>
</comment>
<feature type="non-terminal residue" evidence="1">
    <location>
        <position position="1"/>
    </location>
</feature>
<dbReference type="Proteomes" id="UP000265520">
    <property type="component" value="Unassembled WGS sequence"/>
</dbReference>
<accession>A0A392UCS4</accession>
<reference evidence="1 2" key="1">
    <citation type="journal article" date="2018" name="Front. Plant Sci.">
        <title>Red Clover (Trifolium pratense) and Zigzag Clover (T. medium) - A Picture of Genomic Similarities and Differences.</title>
        <authorList>
            <person name="Dluhosova J."/>
            <person name="Istvanek J."/>
            <person name="Nedelnik J."/>
            <person name="Repkova J."/>
        </authorList>
    </citation>
    <scope>NUCLEOTIDE SEQUENCE [LARGE SCALE GENOMIC DNA]</scope>
    <source>
        <strain evidence="2">cv. 10/8</strain>
        <tissue evidence="1">Leaf</tissue>
    </source>
</reference>
<protein>
    <submittedName>
        <fullName evidence="1">Uncharacterized protein</fullName>
    </submittedName>
</protein>
<dbReference type="AlphaFoldDB" id="A0A392UCS4"/>
<dbReference type="EMBL" id="LXQA010784109">
    <property type="protein sequence ID" value="MCI70848.1"/>
    <property type="molecule type" value="Genomic_DNA"/>
</dbReference>
<organism evidence="1 2">
    <name type="scientific">Trifolium medium</name>
    <dbReference type="NCBI Taxonomy" id="97028"/>
    <lineage>
        <taxon>Eukaryota</taxon>
        <taxon>Viridiplantae</taxon>
        <taxon>Streptophyta</taxon>
        <taxon>Embryophyta</taxon>
        <taxon>Tracheophyta</taxon>
        <taxon>Spermatophyta</taxon>
        <taxon>Magnoliopsida</taxon>
        <taxon>eudicotyledons</taxon>
        <taxon>Gunneridae</taxon>
        <taxon>Pentapetalae</taxon>
        <taxon>rosids</taxon>
        <taxon>fabids</taxon>
        <taxon>Fabales</taxon>
        <taxon>Fabaceae</taxon>
        <taxon>Papilionoideae</taxon>
        <taxon>50 kb inversion clade</taxon>
        <taxon>NPAAA clade</taxon>
        <taxon>Hologalegina</taxon>
        <taxon>IRL clade</taxon>
        <taxon>Trifolieae</taxon>
        <taxon>Trifolium</taxon>
    </lineage>
</organism>
<name>A0A392UCS4_9FABA</name>
<keyword evidence="2" id="KW-1185">Reference proteome</keyword>
<evidence type="ECO:0000313" key="1">
    <source>
        <dbReference type="EMBL" id="MCI70848.1"/>
    </source>
</evidence>
<sequence>GFTASEPLKPSDAGIELLSQQLPLLKQEK</sequence>
<evidence type="ECO:0000313" key="2">
    <source>
        <dbReference type="Proteomes" id="UP000265520"/>
    </source>
</evidence>
<proteinExistence type="predicted"/>